<accession>A0A9N9XE84</accession>
<protein>
    <submittedName>
        <fullName evidence="3">Uncharacterized protein</fullName>
    </submittedName>
</protein>
<evidence type="ECO:0000256" key="1">
    <source>
        <dbReference type="SAM" id="Coils"/>
    </source>
</evidence>
<keyword evidence="4" id="KW-1185">Reference proteome</keyword>
<dbReference type="EMBL" id="OU898281">
    <property type="protein sequence ID" value="CAG9835915.1"/>
    <property type="molecule type" value="Genomic_DNA"/>
</dbReference>
<sequence length="179" mass="21164">MIKYNSATLDTTPTVANEEVTDEGKGGKKMMNITPGDQKKKHREPHKKFGIDQMMKMMKELAMHVKDIKKEQYRSRDEITQLKREITELKDQHSDYKDEIRKLRETNEKAIKHIGQLEKKITAPNKKIEKLEREKKRKNVVIPGLNIDTNEQKLLRETVKNFLEKELEEKRRKYCLSGT</sequence>
<dbReference type="AlphaFoldDB" id="A0A9N9XE84"/>
<feature type="coiled-coil region" evidence="1">
    <location>
        <begin position="51"/>
        <end position="134"/>
    </location>
</feature>
<proteinExistence type="predicted"/>
<keyword evidence="1" id="KW-0175">Coiled coil</keyword>
<reference evidence="3" key="1">
    <citation type="submission" date="2022-01" db="EMBL/GenBank/DDBJ databases">
        <authorList>
            <person name="King R."/>
        </authorList>
    </citation>
    <scope>NUCLEOTIDE SEQUENCE</scope>
</reference>
<evidence type="ECO:0000256" key="2">
    <source>
        <dbReference type="SAM" id="MobiDB-lite"/>
    </source>
</evidence>
<evidence type="ECO:0000313" key="4">
    <source>
        <dbReference type="Proteomes" id="UP001153709"/>
    </source>
</evidence>
<gene>
    <name evidence="3" type="ORF">DIABBA_LOCUS9064</name>
</gene>
<organism evidence="3 4">
    <name type="scientific">Diabrotica balteata</name>
    <name type="common">Banded cucumber beetle</name>
    <dbReference type="NCBI Taxonomy" id="107213"/>
    <lineage>
        <taxon>Eukaryota</taxon>
        <taxon>Metazoa</taxon>
        <taxon>Ecdysozoa</taxon>
        <taxon>Arthropoda</taxon>
        <taxon>Hexapoda</taxon>
        <taxon>Insecta</taxon>
        <taxon>Pterygota</taxon>
        <taxon>Neoptera</taxon>
        <taxon>Endopterygota</taxon>
        <taxon>Coleoptera</taxon>
        <taxon>Polyphaga</taxon>
        <taxon>Cucujiformia</taxon>
        <taxon>Chrysomeloidea</taxon>
        <taxon>Chrysomelidae</taxon>
        <taxon>Galerucinae</taxon>
        <taxon>Diabroticina</taxon>
        <taxon>Diabroticites</taxon>
        <taxon>Diabrotica</taxon>
    </lineage>
</organism>
<dbReference type="Proteomes" id="UP001153709">
    <property type="component" value="Chromosome 6"/>
</dbReference>
<feature type="region of interest" description="Disordered" evidence="2">
    <location>
        <begin position="1"/>
        <end position="45"/>
    </location>
</feature>
<feature type="compositionally biased region" description="Polar residues" evidence="2">
    <location>
        <begin position="1"/>
        <end position="15"/>
    </location>
</feature>
<evidence type="ECO:0000313" key="3">
    <source>
        <dbReference type="EMBL" id="CAG9835915.1"/>
    </source>
</evidence>
<name>A0A9N9XE84_DIABA</name>
<dbReference type="OrthoDB" id="6779946at2759"/>